<evidence type="ECO:0000313" key="3">
    <source>
        <dbReference type="EMBL" id="EER41112.1"/>
    </source>
</evidence>
<dbReference type="EMBL" id="GG692424">
    <property type="protein sequence ID" value="EER41112.1"/>
    <property type="molecule type" value="Genomic_DNA"/>
</dbReference>
<dbReference type="AlphaFoldDB" id="C6HE91"/>
<gene>
    <name evidence="3" type="ORF">HCDG_04758</name>
</gene>
<reference evidence="4" key="1">
    <citation type="submission" date="2009-05" db="EMBL/GenBank/DDBJ databases">
        <title>The genome sequence of Ajellomyces capsulatus strain H143.</title>
        <authorList>
            <person name="Champion M."/>
            <person name="Cuomo C.A."/>
            <person name="Ma L.-J."/>
            <person name="Henn M.R."/>
            <person name="Sil A."/>
            <person name="Goldman B."/>
            <person name="Young S.K."/>
            <person name="Kodira C.D."/>
            <person name="Zeng Q."/>
            <person name="Koehrsen M."/>
            <person name="Alvarado L."/>
            <person name="Berlin A.M."/>
            <person name="Borenstein D."/>
            <person name="Chen Z."/>
            <person name="Engels R."/>
            <person name="Freedman E."/>
            <person name="Gellesch M."/>
            <person name="Goldberg J."/>
            <person name="Griggs A."/>
            <person name="Gujja S."/>
            <person name="Heiman D.I."/>
            <person name="Hepburn T.A."/>
            <person name="Howarth C."/>
            <person name="Jen D."/>
            <person name="Larson L."/>
            <person name="Lewis B."/>
            <person name="Mehta T."/>
            <person name="Park D."/>
            <person name="Pearson M."/>
            <person name="Roberts A."/>
            <person name="Saif S."/>
            <person name="Shea T.D."/>
            <person name="Shenoy N."/>
            <person name="Sisk P."/>
            <person name="Stolte C."/>
            <person name="Sykes S."/>
            <person name="Walk T."/>
            <person name="White J."/>
            <person name="Yandava C."/>
            <person name="Klein B."/>
            <person name="McEwen J.G."/>
            <person name="Puccia R."/>
            <person name="Goldman G.H."/>
            <person name="Felipe M.S."/>
            <person name="Nino-Vega G."/>
            <person name="San-Blas G."/>
            <person name="Taylor J.W."/>
            <person name="Mendoza L."/>
            <person name="Galagan J.E."/>
            <person name="Nusbaum C."/>
            <person name="Birren B.W."/>
        </authorList>
    </citation>
    <scope>NUCLEOTIDE SEQUENCE [LARGE SCALE GENOMIC DNA]</scope>
    <source>
        <strain evidence="4">H143</strain>
    </source>
</reference>
<keyword evidence="2" id="KW-0732">Signal</keyword>
<feature type="signal peptide" evidence="2">
    <location>
        <begin position="1"/>
        <end position="15"/>
    </location>
</feature>
<dbReference type="Proteomes" id="UP000002624">
    <property type="component" value="Unassembled WGS sequence"/>
</dbReference>
<organism evidence="3 4">
    <name type="scientific">Ajellomyces capsulatus (strain H143)</name>
    <name type="common">Darling's disease fungus</name>
    <name type="synonym">Histoplasma capsulatum</name>
    <dbReference type="NCBI Taxonomy" id="544712"/>
    <lineage>
        <taxon>Eukaryota</taxon>
        <taxon>Fungi</taxon>
        <taxon>Dikarya</taxon>
        <taxon>Ascomycota</taxon>
        <taxon>Pezizomycotina</taxon>
        <taxon>Eurotiomycetes</taxon>
        <taxon>Eurotiomycetidae</taxon>
        <taxon>Onygenales</taxon>
        <taxon>Ajellomycetaceae</taxon>
        <taxon>Histoplasma</taxon>
    </lineage>
</organism>
<evidence type="ECO:0000313" key="4">
    <source>
        <dbReference type="Proteomes" id="UP000002624"/>
    </source>
</evidence>
<dbReference type="VEuPathDB" id="FungiDB:HCDG_04758"/>
<protein>
    <submittedName>
        <fullName evidence="3">Uncharacterized protein</fullName>
    </submittedName>
</protein>
<sequence>MFAFPLARLLRSIVAAGIAPDNMFSRRRNVQRRNEPPCHPNQTWRAVAKTEDHPRLSSGNLSIDLHSVNHPRAASGMNQPDINQMRFSGTKLWCFSNSISLCERFKEHKGGGLLCAVGGVDCRAATDDTNYKSYSKRNKRGRRGHDDIERTIDSGTRDTNHIPLPPNRIPG</sequence>
<feature type="compositionally biased region" description="Basic residues" evidence="1">
    <location>
        <begin position="134"/>
        <end position="143"/>
    </location>
</feature>
<proteinExistence type="predicted"/>
<accession>C6HE91</accession>
<feature type="compositionally biased region" description="Basic and acidic residues" evidence="1">
    <location>
        <begin position="144"/>
        <end position="160"/>
    </location>
</feature>
<dbReference type="OMA" id="CERFKEH"/>
<feature type="region of interest" description="Disordered" evidence="1">
    <location>
        <begin position="132"/>
        <end position="171"/>
    </location>
</feature>
<dbReference type="OrthoDB" id="10323316at2759"/>
<evidence type="ECO:0000256" key="1">
    <source>
        <dbReference type="SAM" id="MobiDB-lite"/>
    </source>
</evidence>
<evidence type="ECO:0000256" key="2">
    <source>
        <dbReference type="SAM" id="SignalP"/>
    </source>
</evidence>
<name>C6HE91_AJECH</name>
<dbReference type="HOGENOM" id="CLU_1570179_0_0_1"/>
<feature type="chain" id="PRO_5012338865" evidence="2">
    <location>
        <begin position="16"/>
        <end position="171"/>
    </location>
</feature>